<comment type="cofactor">
    <cofactor evidence="1">
        <name>Mn(2+)</name>
        <dbReference type="ChEBI" id="CHEBI:29035"/>
    </cofactor>
</comment>
<dbReference type="Pfam" id="PF13672">
    <property type="entry name" value="PP2C_2"/>
    <property type="match status" value="1"/>
</dbReference>
<accession>A0A0R2HPI4</accession>
<evidence type="ECO:0000256" key="1">
    <source>
        <dbReference type="ARBA" id="ARBA00001936"/>
    </source>
</evidence>
<keyword evidence="11" id="KW-1185">Reference proteome</keyword>
<dbReference type="eggNOG" id="COG0631">
    <property type="taxonomic scope" value="Bacteria"/>
</dbReference>
<keyword evidence="4" id="KW-0378">Hydrolase</keyword>
<gene>
    <name evidence="10" type="ORF">IV74_GL002026</name>
</gene>
<reference evidence="10 11" key="1">
    <citation type="journal article" date="2015" name="Genome Announc.">
        <title>Expanding the biotechnology potential of lactobacilli through comparative genomics of 213 strains and associated genera.</title>
        <authorList>
            <person name="Sun Z."/>
            <person name="Harris H.M."/>
            <person name="McCann A."/>
            <person name="Guo C."/>
            <person name="Argimon S."/>
            <person name="Zhang W."/>
            <person name="Yang X."/>
            <person name="Jeffery I.B."/>
            <person name="Cooney J.C."/>
            <person name="Kagawa T.F."/>
            <person name="Liu W."/>
            <person name="Song Y."/>
            <person name="Salvetti E."/>
            <person name="Wrobel A."/>
            <person name="Rasinkangas P."/>
            <person name="Parkhill J."/>
            <person name="Rea M.C."/>
            <person name="O'Sullivan O."/>
            <person name="Ritari J."/>
            <person name="Douillard F.P."/>
            <person name="Paul Ross R."/>
            <person name="Yang R."/>
            <person name="Briner A.E."/>
            <person name="Felis G.E."/>
            <person name="de Vos W.M."/>
            <person name="Barrangou R."/>
            <person name="Klaenhammer T.R."/>
            <person name="Caufield P.W."/>
            <person name="Cui Y."/>
            <person name="Zhang H."/>
            <person name="O'Toole P.W."/>
        </authorList>
    </citation>
    <scope>NUCLEOTIDE SEQUENCE [LARGE SCALE GENOMIC DNA]</scope>
    <source>
        <strain evidence="10 11">DSM 20623</strain>
    </source>
</reference>
<evidence type="ECO:0000313" key="11">
    <source>
        <dbReference type="Proteomes" id="UP000051658"/>
    </source>
</evidence>
<dbReference type="PROSITE" id="PS51746">
    <property type="entry name" value="PPM_2"/>
    <property type="match status" value="1"/>
</dbReference>
<dbReference type="Proteomes" id="UP000051658">
    <property type="component" value="Unassembled WGS sequence"/>
</dbReference>
<dbReference type="FunFam" id="3.60.40.10:FF:000002">
    <property type="entry name" value="Serine/threonine phosphatase stp"/>
    <property type="match status" value="1"/>
</dbReference>
<keyword evidence="5" id="KW-0904">Protein phosphatase</keyword>
<feature type="domain" description="PPM-type phosphatase" evidence="9">
    <location>
        <begin position="2"/>
        <end position="241"/>
    </location>
</feature>
<dbReference type="SMART" id="SM00331">
    <property type="entry name" value="PP2C_SIG"/>
    <property type="match status" value="1"/>
</dbReference>
<evidence type="ECO:0000259" key="9">
    <source>
        <dbReference type="PROSITE" id="PS51746"/>
    </source>
</evidence>
<dbReference type="InterPro" id="IPR036457">
    <property type="entry name" value="PPM-type-like_dom_sf"/>
</dbReference>
<evidence type="ECO:0000256" key="3">
    <source>
        <dbReference type="ARBA" id="ARBA00022723"/>
    </source>
</evidence>
<dbReference type="PANTHER" id="PTHR13832">
    <property type="entry name" value="PROTEIN PHOSPHATASE 2C"/>
    <property type="match status" value="1"/>
</dbReference>
<proteinExistence type="predicted"/>
<dbReference type="Gene3D" id="3.60.40.10">
    <property type="entry name" value="PPM-type phosphatase domain"/>
    <property type="match status" value="1"/>
</dbReference>
<organism evidence="10 11">
    <name type="scientific">Carnobacterium divergens DSM 20623</name>
    <dbReference type="NCBI Taxonomy" id="1449336"/>
    <lineage>
        <taxon>Bacteria</taxon>
        <taxon>Bacillati</taxon>
        <taxon>Bacillota</taxon>
        <taxon>Bacilli</taxon>
        <taxon>Lactobacillales</taxon>
        <taxon>Carnobacteriaceae</taxon>
        <taxon>Carnobacterium</taxon>
    </lineage>
</organism>
<name>A0A0R2HPI4_CARDV</name>
<evidence type="ECO:0000256" key="2">
    <source>
        <dbReference type="ARBA" id="ARBA00013081"/>
    </source>
</evidence>
<evidence type="ECO:0000256" key="7">
    <source>
        <dbReference type="ARBA" id="ARBA00047761"/>
    </source>
</evidence>
<dbReference type="SUPFAM" id="SSF81606">
    <property type="entry name" value="PP2C-like"/>
    <property type="match status" value="1"/>
</dbReference>
<dbReference type="CDD" id="cd00143">
    <property type="entry name" value="PP2Cc"/>
    <property type="match status" value="1"/>
</dbReference>
<evidence type="ECO:0000256" key="8">
    <source>
        <dbReference type="ARBA" id="ARBA00048336"/>
    </source>
</evidence>
<dbReference type="PANTHER" id="PTHR13832:SF860">
    <property type="entry name" value="PROTEIN PHOSPHATASE PHPP"/>
    <property type="match status" value="1"/>
</dbReference>
<evidence type="ECO:0000256" key="5">
    <source>
        <dbReference type="ARBA" id="ARBA00022912"/>
    </source>
</evidence>
<dbReference type="PATRIC" id="fig|1449336.4.peg.2063"/>
<protein>
    <recommendedName>
        <fullName evidence="2">protein-serine/threonine phosphatase</fullName>
        <ecNumber evidence="2">3.1.3.16</ecNumber>
    </recommendedName>
</protein>
<dbReference type="EC" id="3.1.3.16" evidence="2"/>
<comment type="caution">
    <text evidence="10">The sequence shown here is derived from an EMBL/GenBank/DDBJ whole genome shotgun (WGS) entry which is preliminary data.</text>
</comment>
<dbReference type="RefSeq" id="WP_034569413.1">
    <property type="nucleotide sequence ID" value="NZ_JQBS01000035.1"/>
</dbReference>
<dbReference type="GO" id="GO:0046872">
    <property type="term" value="F:metal ion binding"/>
    <property type="evidence" value="ECO:0007669"/>
    <property type="project" value="UniProtKB-KW"/>
</dbReference>
<keyword evidence="3" id="KW-0479">Metal-binding</keyword>
<dbReference type="NCBIfam" id="NF033484">
    <property type="entry name" value="Stp1_PP2C_phos"/>
    <property type="match status" value="1"/>
</dbReference>
<sequence>MQIVFHSDIGKIRKNNQDYAGHFKNKKGITLAVVCDGMGGHKAGDVASEMAVSHLGHAWEESQLTTSEEVTKWMLKHISIENERIVGKSNQYSDLDGMGTTLVAAALFDSEIVIANIGDSRGYLYGNDKMLQLTEDHSLVNELLKSGEISSEAAVNHPRKNVLTRSLGVSAEIDIDIAIFPVGVENSLLLCSDGLTNMLSDNEIKEILKEPISVDLKVEKLVSLANERGGIDNITVLLANFATREEQ</sequence>
<dbReference type="InterPro" id="IPR015655">
    <property type="entry name" value="PP2C"/>
</dbReference>
<dbReference type="GeneID" id="89589019"/>
<dbReference type="SMART" id="SM00332">
    <property type="entry name" value="PP2Cc"/>
    <property type="match status" value="1"/>
</dbReference>
<keyword evidence="6" id="KW-0464">Manganese</keyword>
<comment type="catalytic activity">
    <reaction evidence="8">
        <text>O-phospho-L-threonyl-[protein] + H2O = L-threonyl-[protein] + phosphate</text>
        <dbReference type="Rhea" id="RHEA:47004"/>
        <dbReference type="Rhea" id="RHEA-COMP:11060"/>
        <dbReference type="Rhea" id="RHEA-COMP:11605"/>
        <dbReference type="ChEBI" id="CHEBI:15377"/>
        <dbReference type="ChEBI" id="CHEBI:30013"/>
        <dbReference type="ChEBI" id="CHEBI:43474"/>
        <dbReference type="ChEBI" id="CHEBI:61977"/>
        <dbReference type="EC" id="3.1.3.16"/>
    </reaction>
</comment>
<dbReference type="AlphaFoldDB" id="A0A0R2HPI4"/>
<evidence type="ECO:0000256" key="6">
    <source>
        <dbReference type="ARBA" id="ARBA00023211"/>
    </source>
</evidence>
<evidence type="ECO:0000256" key="4">
    <source>
        <dbReference type="ARBA" id="ARBA00022801"/>
    </source>
</evidence>
<dbReference type="GO" id="GO:0004722">
    <property type="term" value="F:protein serine/threonine phosphatase activity"/>
    <property type="evidence" value="ECO:0007669"/>
    <property type="project" value="UniProtKB-EC"/>
</dbReference>
<dbReference type="InterPro" id="IPR001932">
    <property type="entry name" value="PPM-type_phosphatase-like_dom"/>
</dbReference>
<evidence type="ECO:0000313" key="10">
    <source>
        <dbReference type="EMBL" id="KRN54443.1"/>
    </source>
</evidence>
<dbReference type="EMBL" id="JQBS01000035">
    <property type="protein sequence ID" value="KRN54443.1"/>
    <property type="molecule type" value="Genomic_DNA"/>
</dbReference>
<comment type="catalytic activity">
    <reaction evidence="7">
        <text>O-phospho-L-seryl-[protein] + H2O = L-seryl-[protein] + phosphate</text>
        <dbReference type="Rhea" id="RHEA:20629"/>
        <dbReference type="Rhea" id="RHEA-COMP:9863"/>
        <dbReference type="Rhea" id="RHEA-COMP:11604"/>
        <dbReference type="ChEBI" id="CHEBI:15377"/>
        <dbReference type="ChEBI" id="CHEBI:29999"/>
        <dbReference type="ChEBI" id="CHEBI:43474"/>
        <dbReference type="ChEBI" id="CHEBI:83421"/>
        <dbReference type="EC" id="3.1.3.16"/>
    </reaction>
</comment>